<organism evidence="2 3">
    <name type="scientific">Flavonifractor plautii</name>
    <name type="common">Fusobacterium plautii</name>
    <dbReference type="NCBI Taxonomy" id="292800"/>
    <lineage>
        <taxon>Bacteria</taxon>
        <taxon>Bacillati</taxon>
        <taxon>Bacillota</taxon>
        <taxon>Clostridia</taxon>
        <taxon>Eubacteriales</taxon>
        <taxon>Oscillospiraceae</taxon>
        <taxon>Flavonifractor</taxon>
    </lineage>
</organism>
<accession>A0A174U3R9</accession>
<dbReference type="AlphaFoldDB" id="A0A174U3R9"/>
<proteinExistence type="predicted"/>
<dbReference type="Proteomes" id="UP000095746">
    <property type="component" value="Unassembled WGS sequence"/>
</dbReference>
<gene>
    <name evidence="2" type="ORF">ERS852411_04045</name>
</gene>
<name>A0A174U3R9_FLAPL</name>
<evidence type="ECO:0000313" key="2">
    <source>
        <dbReference type="EMBL" id="CUQ15966.1"/>
    </source>
</evidence>
<dbReference type="EMBL" id="CYZT01000727">
    <property type="protein sequence ID" value="CUQ15966.1"/>
    <property type="molecule type" value="Genomic_DNA"/>
</dbReference>
<evidence type="ECO:0000313" key="3">
    <source>
        <dbReference type="Proteomes" id="UP000095746"/>
    </source>
</evidence>
<evidence type="ECO:0000256" key="1">
    <source>
        <dbReference type="SAM" id="MobiDB-lite"/>
    </source>
</evidence>
<sequence length="75" mass="8224">MEPTSYWESTRAKSLENSSSSMGASPRIWAHCSRPPQRISQSWAYSSASAACPRRFSSSVRWASRSGTPAASRKA</sequence>
<protein>
    <submittedName>
        <fullName evidence="2">Uncharacterized protein</fullName>
    </submittedName>
</protein>
<feature type="region of interest" description="Disordered" evidence="1">
    <location>
        <begin position="1"/>
        <end position="29"/>
    </location>
</feature>
<reference evidence="2 3" key="1">
    <citation type="submission" date="2015-09" db="EMBL/GenBank/DDBJ databases">
        <authorList>
            <consortium name="Pathogen Informatics"/>
        </authorList>
    </citation>
    <scope>NUCLEOTIDE SEQUENCE [LARGE SCALE GENOMIC DNA]</scope>
    <source>
        <strain evidence="2 3">2789STDY5608854</strain>
    </source>
</reference>